<evidence type="ECO:0000313" key="1">
    <source>
        <dbReference type="EMBL" id="KAK3929308.1"/>
    </source>
</evidence>
<dbReference type="Proteomes" id="UP001219518">
    <property type="component" value="Unassembled WGS sequence"/>
</dbReference>
<feature type="non-terminal residue" evidence="1">
    <location>
        <position position="1"/>
    </location>
</feature>
<dbReference type="AlphaFoldDB" id="A0AAE1HXQ5"/>
<dbReference type="EMBL" id="JAHWGI010001396">
    <property type="protein sequence ID" value="KAK3929308.1"/>
    <property type="molecule type" value="Genomic_DNA"/>
</dbReference>
<organism evidence="1 2">
    <name type="scientific">Frankliniella fusca</name>
    <dbReference type="NCBI Taxonomy" id="407009"/>
    <lineage>
        <taxon>Eukaryota</taxon>
        <taxon>Metazoa</taxon>
        <taxon>Ecdysozoa</taxon>
        <taxon>Arthropoda</taxon>
        <taxon>Hexapoda</taxon>
        <taxon>Insecta</taxon>
        <taxon>Pterygota</taxon>
        <taxon>Neoptera</taxon>
        <taxon>Paraneoptera</taxon>
        <taxon>Thysanoptera</taxon>
        <taxon>Terebrantia</taxon>
        <taxon>Thripoidea</taxon>
        <taxon>Thripidae</taxon>
        <taxon>Frankliniella</taxon>
    </lineage>
</organism>
<protein>
    <submittedName>
        <fullName evidence="1">Glycerol uptake facilitator protein 4</fullName>
    </submittedName>
</protein>
<accession>A0AAE1HXQ5</accession>
<reference evidence="1" key="1">
    <citation type="submission" date="2021-07" db="EMBL/GenBank/DDBJ databases">
        <authorList>
            <person name="Catto M.A."/>
            <person name="Jacobson A."/>
            <person name="Kennedy G."/>
            <person name="Labadie P."/>
            <person name="Hunt B.G."/>
            <person name="Srinivasan R."/>
        </authorList>
    </citation>
    <scope>NUCLEOTIDE SEQUENCE</scope>
    <source>
        <strain evidence="1">PL_HMW_Pooled</strain>
        <tissue evidence="1">Head</tissue>
    </source>
</reference>
<proteinExistence type="predicted"/>
<evidence type="ECO:0000313" key="2">
    <source>
        <dbReference type="Proteomes" id="UP001219518"/>
    </source>
</evidence>
<reference evidence="1" key="2">
    <citation type="journal article" date="2023" name="BMC Genomics">
        <title>Pest status, molecular evolution, and epigenetic factors derived from the genome assembly of Frankliniella fusca, a thysanopteran phytovirus vector.</title>
        <authorList>
            <person name="Catto M.A."/>
            <person name="Labadie P.E."/>
            <person name="Jacobson A.L."/>
            <person name="Kennedy G.G."/>
            <person name="Srinivasan R."/>
            <person name="Hunt B.G."/>
        </authorList>
    </citation>
    <scope>NUCLEOTIDE SEQUENCE</scope>
    <source>
        <strain evidence="1">PL_HMW_Pooled</strain>
    </source>
</reference>
<keyword evidence="2" id="KW-1185">Reference proteome</keyword>
<name>A0AAE1HXQ5_9NEOP</name>
<comment type="caution">
    <text evidence="1">The sequence shown here is derived from an EMBL/GenBank/DDBJ whole genome shotgun (WGS) entry which is preliminary data.</text>
</comment>
<gene>
    <name evidence="1" type="ORF">KUF71_017768</name>
</gene>
<sequence>QVSWLTSLLHADILSSRFDQQANQSWKLGQAGVELTAPLEDLECFFGNLCLAQLAPALLSSLPGCFVGAAPYWMFRQEHLVTKMDQVLMSCDNVLEEKHKTKHAGAFNIQDASGVTLDINGGAKKNIRNNKNGFPRCILDPLVEQLMV</sequence>